<evidence type="ECO:0000256" key="4">
    <source>
        <dbReference type="ARBA" id="ARBA00022692"/>
    </source>
</evidence>
<feature type="transmembrane region" description="Helical" evidence="7">
    <location>
        <begin position="26"/>
        <end position="49"/>
    </location>
</feature>
<evidence type="ECO:0000256" key="5">
    <source>
        <dbReference type="ARBA" id="ARBA00022989"/>
    </source>
</evidence>
<comment type="similarity">
    <text evidence="2">Belongs to the CPA3 antiporters (TC 2.A.63) subunit C family.</text>
</comment>
<feature type="transmembrane region" description="Helical" evidence="7">
    <location>
        <begin position="69"/>
        <end position="92"/>
    </location>
</feature>
<evidence type="ECO:0000256" key="2">
    <source>
        <dbReference type="ARBA" id="ARBA00010388"/>
    </source>
</evidence>
<evidence type="ECO:0000256" key="7">
    <source>
        <dbReference type="SAM" id="Phobius"/>
    </source>
</evidence>
<evidence type="ECO:0000256" key="3">
    <source>
        <dbReference type="ARBA" id="ARBA00022475"/>
    </source>
</evidence>
<dbReference type="GO" id="GO:0005886">
    <property type="term" value="C:plasma membrane"/>
    <property type="evidence" value="ECO:0007669"/>
    <property type="project" value="UniProtKB-SubCell"/>
</dbReference>
<dbReference type="InterPro" id="IPR050601">
    <property type="entry name" value="CPA3_antiporter_subunitC"/>
</dbReference>
<name>A0A4Q8AGS9_9MICC</name>
<evidence type="ECO:0000256" key="6">
    <source>
        <dbReference type="ARBA" id="ARBA00023136"/>
    </source>
</evidence>
<evidence type="ECO:0000256" key="1">
    <source>
        <dbReference type="ARBA" id="ARBA00004651"/>
    </source>
</evidence>
<organism evidence="8 9">
    <name type="scientific">Zhihengliuella halotolerans</name>
    <dbReference type="NCBI Taxonomy" id="370736"/>
    <lineage>
        <taxon>Bacteria</taxon>
        <taxon>Bacillati</taxon>
        <taxon>Actinomycetota</taxon>
        <taxon>Actinomycetes</taxon>
        <taxon>Micrococcales</taxon>
        <taxon>Micrococcaceae</taxon>
        <taxon>Zhihengliuella</taxon>
    </lineage>
</organism>
<dbReference type="InterPro" id="IPR039428">
    <property type="entry name" value="NUOK/Mnh_C1-like"/>
</dbReference>
<dbReference type="OrthoDB" id="9799219at2"/>
<dbReference type="PANTHER" id="PTHR34583">
    <property type="entry name" value="ANTIPORTER SUBUNIT MNHC2-RELATED"/>
    <property type="match status" value="1"/>
</dbReference>
<keyword evidence="5 7" id="KW-1133">Transmembrane helix</keyword>
<keyword evidence="3" id="KW-1003">Cell membrane</keyword>
<sequence>MILAMTVGVLAAGGTYLLLQREMVRMVFGVGLLSHAANFLLLASGVPAWRDEPLVNRMDMAQAADPLPQAFVLTAIVITLAVTIFMLALAVLGHNDDTRRPPETGETHEK</sequence>
<protein>
    <submittedName>
        <fullName evidence="8">Multicomponent Na+:H+ antiporter subunit C</fullName>
    </submittedName>
</protein>
<comment type="caution">
    <text evidence="8">The sequence shown here is derived from an EMBL/GenBank/DDBJ whole genome shotgun (WGS) entry which is preliminary data.</text>
</comment>
<dbReference type="AlphaFoldDB" id="A0A4Q8AGS9"/>
<dbReference type="Gene3D" id="1.10.287.3510">
    <property type="match status" value="1"/>
</dbReference>
<keyword evidence="6 7" id="KW-0472">Membrane</keyword>
<dbReference type="EMBL" id="SHLA01000001">
    <property type="protein sequence ID" value="RZU62965.1"/>
    <property type="molecule type" value="Genomic_DNA"/>
</dbReference>
<dbReference type="Proteomes" id="UP000292685">
    <property type="component" value="Unassembled WGS sequence"/>
</dbReference>
<proteinExistence type="inferred from homology"/>
<dbReference type="Pfam" id="PF00420">
    <property type="entry name" value="Oxidored_q2"/>
    <property type="match status" value="1"/>
</dbReference>
<keyword evidence="9" id="KW-1185">Reference proteome</keyword>
<gene>
    <name evidence="8" type="ORF">EV380_2571</name>
</gene>
<evidence type="ECO:0000313" key="8">
    <source>
        <dbReference type="EMBL" id="RZU62965.1"/>
    </source>
</evidence>
<comment type="subcellular location">
    <subcellularLocation>
        <location evidence="1">Cell membrane</location>
        <topology evidence="1">Multi-pass membrane protein</topology>
    </subcellularLocation>
</comment>
<dbReference type="RefSeq" id="WP_102159734.1">
    <property type="nucleotide sequence ID" value="NZ_PGGT01000042.1"/>
</dbReference>
<accession>A0A4Q8AGS9</accession>
<keyword evidence="4 7" id="KW-0812">Transmembrane</keyword>
<dbReference type="PANTHER" id="PTHR34583:SF2">
    <property type="entry name" value="ANTIPORTER SUBUNIT MNHC2-RELATED"/>
    <property type="match status" value="1"/>
</dbReference>
<reference evidence="8 9" key="1">
    <citation type="submission" date="2019-02" db="EMBL/GenBank/DDBJ databases">
        <title>Sequencing the genomes of 1000 actinobacteria strains.</title>
        <authorList>
            <person name="Klenk H.-P."/>
        </authorList>
    </citation>
    <scope>NUCLEOTIDE SEQUENCE [LARGE SCALE GENOMIC DNA]</scope>
    <source>
        <strain evidence="8 9">DSM 17364</strain>
    </source>
</reference>
<evidence type="ECO:0000313" key="9">
    <source>
        <dbReference type="Proteomes" id="UP000292685"/>
    </source>
</evidence>